<gene>
    <name evidence="3" type="ORF">LZ24_00812</name>
</gene>
<reference evidence="3 4" key="1">
    <citation type="submission" date="2019-07" db="EMBL/GenBank/DDBJ databases">
        <title>Genome sequencing of 100 strains of the haloalkaliphilic chemolithoautotrophic sulfur-oxidizing bacterium Thioalkalivibrio.</title>
        <authorList>
            <person name="Muyzer G."/>
        </authorList>
    </citation>
    <scope>NUCLEOTIDE SEQUENCE [LARGE SCALE GENOMIC DNA]</scope>
    <source>
        <strain evidence="3 4">ASO4-4</strain>
    </source>
</reference>
<evidence type="ECO:0000256" key="2">
    <source>
        <dbReference type="SAM" id="SignalP"/>
    </source>
</evidence>
<evidence type="ECO:0008006" key="5">
    <source>
        <dbReference type="Google" id="ProtNLM"/>
    </source>
</evidence>
<name>A0A562S202_9BACT</name>
<evidence type="ECO:0000313" key="3">
    <source>
        <dbReference type="EMBL" id="TWI75361.1"/>
    </source>
</evidence>
<accession>A0A562S202</accession>
<feature type="chain" id="PRO_5021947863" description="Big-1 domain-containing protein" evidence="2">
    <location>
        <begin position="26"/>
        <end position="647"/>
    </location>
</feature>
<feature type="signal peptide" evidence="2">
    <location>
        <begin position="1"/>
        <end position="25"/>
    </location>
</feature>
<evidence type="ECO:0000313" key="4">
    <source>
        <dbReference type="Proteomes" id="UP000318307"/>
    </source>
</evidence>
<evidence type="ECO:0000256" key="1">
    <source>
        <dbReference type="SAM" id="MobiDB-lite"/>
    </source>
</evidence>
<dbReference type="PROSITE" id="PS51257">
    <property type="entry name" value="PROKAR_LIPOPROTEIN"/>
    <property type="match status" value="1"/>
</dbReference>
<keyword evidence="2" id="KW-0732">Signal</keyword>
<dbReference type="Proteomes" id="UP000318307">
    <property type="component" value="Unassembled WGS sequence"/>
</dbReference>
<protein>
    <recommendedName>
        <fullName evidence="5">Big-1 domain-containing protein</fullName>
    </recommendedName>
</protein>
<feature type="region of interest" description="Disordered" evidence="1">
    <location>
        <begin position="26"/>
        <end position="47"/>
    </location>
</feature>
<proteinExistence type="predicted"/>
<comment type="caution">
    <text evidence="3">The sequence shown here is derived from an EMBL/GenBank/DDBJ whole genome shotgun (WGS) entry which is preliminary data.</text>
</comment>
<organism evidence="3 4">
    <name type="scientific">Desulfobotulus alkaliphilus</name>
    <dbReference type="NCBI Taxonomy" id="622671"/>
    <lineage>
        <taxon>Bacteria</taxon>
        <taxon>Pseudomonadati</taxon>
        <taxon>Thermodesulfobacteriota</taxon>
        <taxon>Desulfobacteria</taxon>
        <taxon>Desulfobacterales</taxon>
        <taxon>Desulfobacteraceae</taxon>
        <taxon>Desulfobotulus</taxon>
    </lineage>
</organism>
<sequence>MLMQRILFSVAAAMLLIFLTGCNSSSSGSGSTPQTPPPPGPPVSASQTYQDYNTISEFSKTVGLARLAFMAAMSSDFNKPYGEEDPDPASVERWLELQMQILDSLDEVEKAVLRIDEAKSAVKKSYAFARDPMGVRLPAGRQDGSRESKSLRAAWDFLVNGLGFSAQRGRERVLNVLDQISDQGKQEAYEYALKSRGIMNRKDVEDNAEAFWQSFREGKYDNQANVLFNDLTSPSATIVDGIEFADVAERGSVNGRADIDSFLKEGADLTEKGRNFNPSIDGNILMDEIEDMVASEMEKQLHEYAAKQKDHLENNYGNDPEKAADEFVQSIDDRLPGVLGDEEKNKIKQSLKRLHDAVISDDADSAQMTVMDATAEKDSASIIIAEGKDEEGNPLIYVSDKKKTGAGGEEGVTMTLPEGSWIVDAVNIQGVIDSVIAAVQSGMETILAVDTSSEKDDGTAIDGQGWKVSRSLVGSSQGILTWQVIVQVTSGEFPLQVRVSPVQGVTGAESKTLAGPGSLTFEVRVTSDGGYARVSRSDMNESLLISLPGETLETYALNLSAAPASPPEGVSVTVTASISPAHEGVEIGFSVVGTDGYTDSETVKTDSNGQARIFIPGADSGVRDTITATVLRTGYSRSFTYTFVGKP</sequence>
<dbReference type="AlphaFoldDB" id="A0A562S202"/>
<dbReference type="EMBL" id="VLLC01000004">
    <property type="protein sequence ID" value="TWI75361.1"/>
    <property type="molecule type" value="Genomic_DNA"/>
</dbReference>
<keyword evidence="4" id="KW-1185">Reference proteome</keyword>